<evidence type="ECO:0000256" key="2">
    <source>
        <dbReference type="ARBA" id="ARBA00023015"/>
    </source>
</evidence>
<feature type="region of interest" description="Disordered" evidence="6">
    <location>
        <begin position="1"/>
        <end position="22"/>
    </location>
</feature>
<dbReference type="PROSITE" id="PS50811">
    <property type="entry name" value="WRKY"/>
    <property type="match status" value="2"/>
</dbReference>
<dbReference type="PANTHER" id="PTHR31221:SF193">
    <property type="entry name" value="WRKY TRANSCRIPTION FACTOR PROTEIN 1-RELATED"/>
    <property type="match status" value="1"/>
</dbReference>
<dbReference type="Gene3D" id="2.20.25.80">
    <property type="entry name" value="WRKY domain"/>
    <property type="match status" value="2"/>
</dbReference>
<dbReference type="GeneID" id="103486251"/>
<dbReference type="SUPFAM" id="SSF118290">
    <property type="entry name" value="WRKY DNA-binding domain"/>
    <property type="match status" value="2"/>
</dbReference>
<evidence type="ECO:0000256" key="4">
    <source>
        <dbReference type="ARBA" id="ARBA00023163"/>
    </source>
</evidence>
<feature type="region of interest" description="Disordered" evidence="6">
    <location>
        <begin position="220"/>
        <end position="300"/>
    </location>
</feature>
<keyword evidence="8" id="KW-1185">Reference proteome</keyword>
<evidence type="ECO:0000313" key="9">
    <source>
        <dbReference type="RefSeq" id="XP_050940237.1"/>
    </source>
</evidence>
<dbReference type="InterPro" id="IPR003657">
    <property type="entry name" value="WRKY_dom"/>
</dbReference>
<evidence type="ECO:0000313" key="8">
    <source>
        <dbReference type="Proteomes" id="UP001652600"/>
    </source>
</evidence>
<keyword evidence="4" id="KW-0804">Transcription</keyword>
<name>A0ABM3KR25_CUCME</name>
<gene>
    <name evidence="9" type="primary">LOC103486251</name>
</gene>
<dbReference type="Proteomes" id="UP001652600">
    <property type="component" value="Chromosome 4"/>
</dbReference>
<dbReference type="RefSeq" id="XP_050940237.1">
    <property type="nucleotide sequence ID" value="XM_051084280.1"/>
</dbReference>
<sequence>MNSINQTINTLAGGSSDNRTNNFAMEVPKFKSLQPPPFPMSPSSYLSSFSSGLSPTEILNSPLLFSFGVFPSPTTGALNLRNDCEEVDQQEMKGDVKNYSVSAYNPQTGSSLSSYFQSSSSNVTLLQNPSGLSCDESGAKSEFVNTEMAAAESKQNSQLAIYNREQQKSENDGYNWRKYGQKQVKGSENPRSYYKCTFPSCPTKKKVERSLDGQITEIVYKGTHNHAKPQPTRRSGNSGVYDPSAAESGVLQEDCSVSVGEEEIEPNSPFSNSIEENEKEPEAKRWKGENENEGYCGGGSRTVKEPRIVVQTTSEIDILPDGYRWRKYGQKVVKGNPNPRSYYKCTSLGCPVRKHIERAANDMRAVITTYEGKHNHEVPAARGSGGGGYNTINRPIPTNIPMALRPLSVVTSDSFPANFPAAFRPGNLGMSEIGTQASSFPFQTSQGGPPSFQVSGFGSAAKEEVRDDTYFINSFLS</sequence>
<proteinExistence type="predicted"/>
<feature type="domain" description="WRKY" evidence="7">
    <location>
        <begin position="165"/>
        <end position="229"/>
    </location>
</feature>
<keyword evidence="2" id="KW-0805">Transcription regulation</keyword>
<evidence type="ECO:0000256" key="3">
    <source>
        <dbReference type="ARBA" id="ARBA00023125"/>
    </source>
</evidence>
<evidence type="ECO:0000256" key="5">
    <source>
        <dbReference type="ARBA" id="ARBA00023242"/>
    </source>
</evidence>
<dbReference type="PANTHER" id="PTHR31221">
    <property type="entry name" value="WRKY TRANSCRIPTION FACTOR PROTEIN 1-RELATED"/>
    <property type="match status" value="1"/>
</dbReference>
<dbReference type="SMART" id="SM00774">
    <property type="entry name" value="WRKY"/>
    <property type="match status" value="2"/>
</dbReference>
<dbReference type="Pfam" id="PF03106">
    <property type="entry name" value="WRKY"/>
    <property type="match status" value="2"/>
</dbReference>
<evidence type="ECO:0000256" key="6">
    <source>
        <dbReference type="SAM" id="MobiDB-lite"/>
    </source>
</evidence>
<dbReference type="InterPro" id="IPR036576">
    <property type="entry name" value="WRKY_dom_sf"/>
</dbReference>
<protein>
    <submittedName>
        <fullName evidence="9">Probable WRKY transcription factor 26 isoform X1</fullName>
    </submittedName>
</protein>
<evidence type="ECO:0000259" key="7">
    <source>
        <dbReference type="PROSITE" id="PS50811"/>
    </source>
</evidence>
<evidence type="ECO:0000256" key="1">
    <source>
        <dbReference type="ARBA" id="ARBA00004123"/>
    </source>
</evidence>
<keyword evidence="3" id="KW-0238">DNA-binding</keyword>
<comment type="subcellular location">
    <subcellularLocation>
        <location evidence="1">Nucleus</location>
    </subcellularLocation>
</comment>
<accession>A0ABM3KR25</accession>
<organism evidence="8 9">
    <name type="scientific">Cucumis melo</name>
    <name type="common">Muskmelon</name>
    <dbReference type="NCBI Taxonomy" id="3656"/>
    <lineage>
        <taxon>Eukaryota</taxon>
        <taxon>Viridiplantae</taxon>
        <taxon>Streptophyta</taxon>
        <taxon>Embryophyta</taxon>
        <taxon>Tracheophyta</taxon>
        <taxon>Spermatophyta</taxon>
        <taxon>Magnoliopsida</taxon>
        <taxon>eudicotyledons</taxon>
        <taxon>Gunneridae</taxon>
        <taxon>Pentapetalae</taxon>
        <taxon>rosids</taxon>
        <taxon>fabids</taxon>
        <taxon>Cucurbitales</taxon>
        <taxon>Cucurbitaceae</taxon>
        <taxon>Benincaseae</taxon>
        <taxon>Cucumis</taxon>
    </lineage>
</organism>
<feature type="compositionally biased region" description="Basic and acidic residues" evidence="6">
    <location>
        <begin position="280"/>
        <end position="290"/>
    </location>
</feature>
<keyword evidence="5" id="KW-0539">Nucleus</keyword>
<dbReference type="InterPro" id="IPR044810">
    <property type="entry name" value="WRKY_plant"/>
</dbReference>
<feature type="domain" description="WRKY" evidence="7">
    <location>
        <begin position="314"/>
        <end position="379"/>
    </location>
</feature>
<reference evidence="9" key="1">
    <citation type="submission" date="2025-08" db="UniProtKB">
        <authorList>
            <consortium name="RefSeq"/>
        </authorList>
    </citation>
    <scope>IDENTIFICATION</scope>
    <source>
        <tissue evidence="9">Stem</tissue>
    </source>
</reference>